<sequence length="232" mass="27075">MTIYLDLIWILNLCIDYLLIALTYLLLKRPFHHVRMIGAALFASLIVLFLFTPYGHIVYEPWFKAIYSILIVVIAFGYKRLRYFIQVLCMFYFVTFMTGGGLFALHFFWQTESDLVDGLLNVNKGYGSGISWLFVCIGFPLIWYFSKQRFQEIEFRQIQANQLIDVQVVIGNKSITSKGLIDTGNQLVEPLSKRPVIIMEASLFYESFSKEYIDQLLQFHELSMKSNEQSSY</sequence>
<feature type="transmembrane region" description="Helical" evidence="1">
    <location>
        <begin position="129"/>
        <end position="146"/>
    </location>
</feature>
<name>W4QCQ0_9BACI</name>
<dbReference type="STRING" id="1236971.JCM9152_501"/>
<feature type="transmembrane region" description="Helical" evidence="1">
    <location>
        <begin position="6"/>
        <end position="27"/>
    </location>
</feature>
<dbReference type="EMBL" id="BAUU01000003">
    <property type="protein sequence ID" value="GAE29159.1"/>
    <property type="molecule type" value="Genomic_DNA"/>
</dbReference>
<keyword evidence="1" id="KW-1133">Transmembrane helix</keyword>
<dbReference type="Pfam" id="PF03419">
    <property type="entry name" value="Peptidase_U4"/>
    <property type="match status" value="1"/>
</dbReference>
<accession>W4QCQ0</accession>
<reference evidence="2" key="1">
    <citation type="journal article" date="2014" name="Genome Announc.">
        <title>Draft Genome Sequences of Three Alkaliphilic Bacillus Strains, Bacillus wakoensis JCM 9140T, Bacillus akibai JCM 9157T, and Bacillus hemicellulosilyticus JCM 9152T.</title>
        <authorList>
            <person name="Yuki M."/>
            <person name="Oshima K."/>
            <person name="Suda W."/>
            <person name="Oshida Y."/>
            <person name="Kitamura K."/>
            <person name="Iida T."/>
            <person name="Hattori M."/>
            <person name="Ohkuma M."/>
        </authorList>
    </citation>
    <scope>NUCLEOTIDE SEQUENCE [LARGE SCALE GENOMIC DNA]</scope>
    <source>
        <strain evidence="2">JCM 9152</strain>
    </source>
</reference>
<dbReference type="RefSeq" id="WP_268870708.1">
    <property type="nucleotide sequence ID" value="NZ_BAUU01000003.1"/>
</dbReference>
<feature type="transmembrane region" description="Helical" evidence="1">
    <location>
        <begin position="61"/>
        <end position="78"/>
    </location>
</feature>
<dbReference type="GO" id="GO:0006508">
    <property type="term" value="P:proteolysis"/>
    <property type="evidence" value="ECO:0007669"/>
    <property type="project" value="InterPro"/>
</dbReference>
<dbReference type="GO" id="GO:0004190">
    <property type="term" value="F:aspartic-type endopeptidase activity"/>
    <property type="evidence" value="ECO:0007669"/>
    <property type="project" value="InterPro"/>
</dbReference>
<dbReference type="GO" id="GO:0030436">
    <property type="term" value="P:asexual sporulation"/>
    <property type="evidence" value="ECO:0007669"/>
    <property type="project" value="InterPro"/>
</dbReference>
<dbReference type="AlphaFoldDB" id="W4QCQ0"/>
<evidence type="ECO:0000256" key="1">
    <source>
        <dbReference type="SAM" id="Phobius"/>
    </source>
</evidence>
<gene>
    <name evidence="2" type="ORF">JCM9152_501</name>
</gene>
<keyword evidence="1" id="KW-0812">Transmembrane</keyword>
<dbReference type="InterPro" id="IPR005081">
    <property type="entry name" value="SpoIIGA"/>
</dbReference>
<keyword evidence="3" id="KW-1185">Reference proteome</keyword>
<dbReference type="NCBIfam" id="TIGR02854">
    <property type="entry name" value="spore_II_GA"/>
    <property type="match status" value="1"/>
</dbReference>
<feature type="transmembrane region" description="Helical" evidence="1">
    <location>
        <begin position="90"/>
        <end position="109"/>
    </location>
</feature>
<evidence type="ECO:0000313" key="2">
    <source>
        <dbReference type="EMBL" id="GAE29159.1"/>
    </source>
</evidence>
<proteinExistence type="predicted"/>
<keyword evidence="1" id="KW-0472">Membrane</keyword>
<protein>
    <submittedName>
        <fullName evidence="2">Sporulation sigma-E factor processing peptidase</fullName>
    </submittedName>
</protein>
<comment type="caution">
    <text evidence="2">The sequence shown here is derived from an EMBL/GenBank/DDBJ whole genome shotgun (WGS) entry which is preliminary data.</text>
</comment>
<evidence type="ECO:0000313" key="3">
    <source>
        <dbReference type="Proteomes" id="UP000018895"/>
    </source>
</evidence>
<dbReference type="Proteomes" id="UP000018895">
    <property type="component" value="Unassembled WGS sequence"/>
</dbReference>
<feature type="transmembrane region" description="Helical" evidence="1">
    <location>
        <begin position="34"/>
        <end position="55"/>
    </location>
</feature>
<organism evidence="2 3">
    <name type="scientific">Halalkalibacter hemicellulosilyticusJCM 9152</name>
    <dbReference type="NCBI Taxonomy" id="1236971"/>
    <lineage>
        <taxon>Bacteria</taxon>
        <taxon>Bacillati</taxon>
        <taxon>Bacillota</taxon>
        <taxon>Bacilli</taxon>
        <taxon>Bacillales</taxon>
        <taxon>Bacillaceae</taxon>
        <taxon>Halalkalibacter</taxon>
    </lineage>
</organism>